<comment type="caution">
    <text evidence="1">The sequence shown here is derived from an EMBL/GenBank/DDBJ whole genome shotgun (WGS) entry which is preliminary data.</text>
</comment>
<evidence type="ECO:0000313" key="2">
    <source>
        <dbReference type="Proteomes" id="UP001139981"/>
    </source>
</evidence>
<evidence type="ECO:0000313" key="1">
    <source>
        <dbReference type="EMBL" id="KAJ2894309.1"/>
    </source>
</evidence>
<organism evidence="1 2">
    <name type="scientific">Coemansia aciculifera</name>
    <dbReference type="NCBI Taxonomy" id="417176"/>
    <lineage>
        <taxon>Eukaryota</taxon>
        <taxon>Fungi</taxon>
        <taxon>Fungi incertae sedis</taxon>
        <taxon>Zoopagomycota</taxon>
        <taxon>Kickxellomycotina</taxon>
        <taxon>Kickxellomycetes</taxon>
        <taxon>Kickxellales</taxon>
        <taxon>Kickxellaceae</taxon>
        <taxon>Coemansia</taxon>
    </lineage>
</organism>
<sequence>MLPTVDTLHSGGTLHNNSAPISRSHSSVAIGAIKSHIRHPMHKLESRSDVIRGFSPAWFVTTMGTGIVSSLLLNFPYYAPPLHSIVMHPQQSMLLGAIPMGLGTLTNSLVLILRPYDVSWMPTLALVLWCTDVVLSVLSFLAIPFLMISNQKHVLESVNATLLLPVVPTIVAATGGAIVASVQNSSVATTVVIISYMLWAMGMGIAMMLTMIYFVRLVFFKLPPKETIASAFIPLGPLGQASYGIQLLGEQANRLFPTELIRIANVGSVLESVGFIAGLMIWALAIWWFAHAIYSALHTRIHGKIPFNLGCWALIFPIGTFAASTNTLWSMTYFSFFRVFASILIVGLSLVWVSAIAFTICYAWTGELFKPATVVQLELQDSVSDDSDSEEEAKGEGLERPHTTSAQLQV</sequence>
<dbReference type="Proteomes" id="UP001139981">
    <property type="component" value="Unassembled WGS sequence"/>
</dbReference>
<proteinExistence type="predicted"/>
<gene>
    <name evidence="1" type="primary">SSU1</name>
    <name evidence="1" type="ORF">IWW38_002614</name>
</gene>
<protein>
    <submittedName>
        <fullName evidence="1">Plasma membrane sulfite pump involved in sulfite metabolism</fullName>
    </submittedName>
</protein>
<keyword evidence="2" id="KW-1185">Reference proteome</keyword>
<dbReference type="EMBL" id="JANBVB010000428">
    <property type="protein sequence ID" value="KAJ2894309.1"/>
    <property type="molecule type" value="Genomic_DNA"/>
</dbReference>
<reference evidence="1" key="1">
    <citation type="submission" date="2022-07" db="EMBL/GenBank/DDBJ databases">
        <title>Phylogenomic reconstructions and comparative analyses of Kickxellomycotina fungi.</title>
        <authorList>
            <person name="Reynolds N.K."/>
            <person name="Stajich J.E."/>
            <person name="Barry K."/>
            <person name="Grigoriev I.V."/>
            <person name="Crous P."/>
            <person name="Smith M.E."/>
        </authorList>
    </citation>
    <scope>NUCLEOTIDE SEQUENCE</scope>
    <source>
        <strain evidence="1">CBS 190363</strain>
    </source>
</reference>
<name>A0ACC1M3N7_9FUNG</name>
<accession>A0ACC1M3N7</accession>